<evidence type="ECO:0000256" key="1">
    <source>
        <dbReference type="ARBA" id="ARBA00004167"/>
    </source>
</evidence>
<evidence type="ECO:0000256" key="2">
    <source>
        <dbReference type="ARBA" id="ARBA00022692"/>
    </source>
</evidence>
<evidence type="ECO:0000313" key="13">
    <source>
        <dbReference type="RefSeq" id="XP_040486606.1"/>
    </source>
</evidence>
<comment type="subcellular location">
    <subcellularLocation>
        <location evidence="1">Membrane</location>
        <topology evidence="1">Single-pass membrane protein</topology>
    </subcellularLocation>
</comment>
<evidence type="ECO:0000256" key="7">
    <source>
        <dbReference type="ARBA" id="ARBA00023170"/>
    </source>
</evidence>
<dbReference type="RefSeq" id="XP_040486606.1">
    <property type="nucleotide sequence ID" value="XM_040630672.1"/>
</dbReference>
<dbReference type="OrthoDB" id="10017617at2759"/>
<evidence type="ECO:0000313" key="12">
    <source>
        <dbReference type="RefSeq" id="XP_008708898.1"/>
    </source>
</evidence>
<feature type="transmembrane region" description="Helical" evidence="10">
    <location>
        <begin position="103"/>
        <end position="128"/>
    </location>
</feature>
<feature type="compositionally biased region" description="Basic and acidic residues" evidence="9">
    <location>
        <begin position="241"/>
        <end position="255"/>
    </location>
</feature>
<sequence>MSTGTNGDSVSPANCVGLDKNSPRIVVMEKVEMHTAQPALPADSKAAGATIDVRLASPVLSSIVSRRPTAQLRLMLSVGTVCLGAFQLSFVKADVPTVPPQEATLVALMSSLLVVFTLAFLGLFFLYCKQFFNRHCQRVAGGSLKFEADEAAEEESLFTLPPGRETSPGSPPSERIFETQPLNPILDDDCSSTCGFPTQESFTMASCASESHSHWVHTPIECTELDLQKFSSSASCTRAETLRGDTAENSEDRLEFNMSFEVPSP</sequence>
<dbReference type="GO" id="GO:0005886">
    <property type="term" value="C:plasma membrane"/>
    <property type="evidence" value="ECO:0007669"/>
    <property type="project" value="InterPro"/>
</dbReference>
<dbReference type="AlphaFoldDB" id="A0A384DPH8"/>
<gene>
    <name evidence="12 13" type="primary">EDA2R</name>
</gene>
<dbReference type="GO" id="GO:0046330">
    <property type="term" value="P:positive regulation of JNK cascade"/>
    <property type="evidence" value="ECO:0007669"/>
    <property type="project" value="InterPro"/>
</dbReference>
<proteinExistence type="predicted"/>
<dbReference type="GO" id="GO:0005031">
    <property type="term" value="F:tumor necrosis factor receptor activity"/>
    <property type="evidence" value="ECO:0007669"/>
    <property type="project" value="InterPro"/>
</dbReference>
<dbReference type="CTD" id="60401"/>
<evidence type="ECO:0000256" key="4">
    <source>
        <dbReference type="ARBA" id="ARBA00022989"/>
    </source>
</evidence>
<keyword evidence="2 10" id="KW-0812">Transmembrane</keyword>
<dbReference type="RefSeq" id="XP_008708898.1">
    <property type="nucleotide sequence ID" value="XM_008710676.1"/>
</dbReference>
<evidence type="ECO:0000256" key="5">
    <source>
        <dbReference type="ARBA" id="ARBA00023136"/>
    </source>
</evidence>
<dbReference type="GeneID" id="103681147"/>
<dbReference type="PRINTS" id="PR01973">
    <property type="entry name" value="TNFACTORR27"/>
</dbReference>
<dbReference type="Proteomes" id="UP000261680">
    <property type="component" value="Chromosome X"/>
</dbReference>
<dbReference type="PANTHER" id="PTHR12120">
    <property type="entry name" value="TNFR-CYS DOMAIN-CONTAINING PROTEIN"/>
    <property type="match status" value="1"/>
</dbReference>
<reference evidence="12" key="2">
    <citation type="submission" date="2025-04" db="UniProtKB">
        <authorList>
            <consortium name="RefSeq"/>
        </authorList>
    </citation>
    <scope>IDENTIFICATION</scope>
    <source>
        <tissue evidence="12">Whole blood</tissue>
    </source>
</reference>
<keyword evidence="4 10" id="KW-1133">Transmembrane helix</keyword>
<evidence type="ECO:0000256" key="3">
    <source>
        <dbReference type="ARBA" id="ARBA00022737"/>
    </source>
</evidence>
<dbReference type="GO" id="GO:0043123">
    <property type="term" value="P:positive regulation of canonical NF-kappaB signal transduction"/>
    <property type="evidence" value="ECO:0007669"/>
    <property type="project" value="InterPro"/>
</dbReference>
<evidence type="ECO:0000256" key="8">
    <source>
        <dbReference type="ARBA" id="ARBA00023180"/>
    </source>
</evidence>
<keyword evidence="8" id="KW-0325">Glycoprotein</keyword>
<dbReference type="PANTHER" id="PTHR12120:SF8">
    <property type="entry name" value="TUMOR NECROSIS FACTOR RECEPTOR SUPERFAMILY MEMBER 27"/>
    <property type="match status" value="1"/>
</dbReference>
<feature type="transmembrane region" description="Helical" evidence="10">
    <location>
        <begin position="72"/>
        <end position="91"/>
    </location>
</feature>
<evidence type="ECO:0000313" key="11">
    <source>
        <dbReference type="Proteomes" id="UP000261680"/>
    </source>
</evidence>
<feature type="region of interest" description="Disordered" evidence="9">
    <location>
        <begin position="241"/>
        <end position="265"/>
    </location>
</feature>
<keyword evidence="6" id="KW-1015">Disulfide bond</keyword>
<reference evidence="11" key="1">
    <citation type="submission" date="2024-06" db="UniProtKB">
        <authorList>
            <consortium name="RefSeq"/>
        </authorList>
    </citation>
    <scope>NUCLEOTIDE SEQUENCE [LARGE SCALE GENOMIC DNA]</scope>
    <source>
        <tissue evidence="13">Whole blood</tissue>
    </source>
</reference>
<keyword evidence="11" id="KW-1185">Reference proteome</keyword>
<dbReference type="InterPro" id="IPR022319">
    <property type="entry name" value="TNFR_27"/>
</dbReference>
<protein>
    <submittedName>
        <fullName evidence="12 13">Tumor necrosis factor receptor superfamily member 27 isoform X4</fullName>
    </submittedName>
</protein>
<evidence type="ECO:0000256" key="10">
    <source>
        <dbReference type="SAM" id="Phobius"/>
    </source>
</evidence>
<keyword evidence="7 12" id="KW-0675">Receptor</keyword>
<evidence type="ECO:0000256" key="9">
    <source>
        <dbReference type="SAM" id="MobiDB-lite"/>
    </source>
</evidence>
<name>A0A384DPH8_URSMA</name>
<accession>A0A384DPH8</accession>
<dbReference type="InterPro" id="IPR047526">
    <property type="entry name" value="TNR19/27/EDAR"/>
</dbReference>
<keyword evidence="5 10" id="KW-0472">Membrane</keyword>
<feature type="region of interest" description="Disordered" evidence="9">
    <location>
        <begin position="155"/>
        <end position="174"/>
    </location>
</feature>
<keyword evidence="3" id="KW-0677">Repeat</keyword>
<organism evidence="11 12">
    <name type="scientific">Ursus maritimus</name>
    <name type="common">Polar bear</name>
    <name type="synonym">Thalarctos maritimus</name>
    <dbReference type="NCBI Taxonomy" id="29073"/>
    <lineage>
        <taxon>Eukaryota</taxon>
        <taxon>Metazoa</taxon>
        <taxon>Chordata</taxon>
        <taxon>Craniata</taxon>
        <taxon>Vertebrata</taxon>
        <taxon>Euteleostomi</taxon>
        <taxon>Mammalia</taxon>
        <taxon>Eutheria</taxon>
        <taxon>Laurasiatheria</taxon>
        <taxon>Carnivora</taxon>
        <taxon>Caniformia</taxon>
        <taxon>Ursidae</taxon>
        <taxon>Ursus</taxon>
    </lineage>
</organism>
<evidence type="ECO:0000256" key="6">
    <source>
        <dbReference type="ARBA" id="ARBA00023157"/>
    </source>
</evidence>